<dbReference type="EMBL" id="NNRM01000030">
    <property type="protein sequence ID" value="OYR24864.1"/>
    <property type="molecule type" value="Genomic_DNA"/>
</dbReference>
<comment type="caution">
    <text evidence="1">The sequence shown here is derived from an EMBL/GenBank/DDBJ whole genome shotgun (WGS) entry which is preliminary data.</text>
</comment>
<dbReference type="Proteomes" id="UP000216188">
    <property type="component" value="Unassembled WGS sequence"/>
</dbReference>
<proteinExistence type="predicted"/>
<protein>
    <submittedName>
        <fullName evidence="1">Uncharacterized protein</fullName>
    </submittedName>
</protein>
<sequence length="63" mass="7296">MEESDSHYSAQELACCIIMLYERGLRDQSKLITIAARLAHKKYKTRNAKKPIAAKKQVFRVRS</sequence>
<keyword evidence="2" id="KW-1185">Reference proteome</keyword>
<evidence type="ECO:0000313" key="1">
    <source>
        <dbReference type="EMBL" id="OYR24864.1"/>
    </source>
</evidence>
<name>A0A256GCJ3_9HYPH</name>
<gene>
    <name evidence="1" type="ORF">CEV34_5674</name>
</gene>
<dbReference type="AlphaFoldDB" id="A0A256GCJ3"/>
<evidence type="ECO:0000313" key="2">
    <source>
        <dbReference type="Proteomes" id="UP000216188"/>
    </source>
</evidence>
<reference evidence="1 2" key="1">
    <citation type="submission" date="2017-07" db="EMBL/GenBank/DDBJ databases">
        <title>Phylogenetic study on the rhizospheric bacterium Ochrobactrum sp. A44.</title>
        <authorList>
            <person name="Krzyzanowska D.M."/>
            <person name="Ossowicki A."/>
            <person name="Rajewska M."/>
            <person name="Maciag T."/>
            <person name="Kaczynski Z."/>
            <person name="Czerwicka M."/>
            <person name="Jafra S."/>
        </authorList>
    </citation>
    <scope>NUCLEOTIDE SEQUENCE [LARGE SCALE GENOMIC DNA]</scope>
    <source>
        <strain evidence="1 2">CCUG 30717</strain>
    </source>
</reference>
<accession>A0A256GCJ3</accession>
<organism evidence="1 2">
    <name type="scientific">Brucella pseudogrignonensis</name>
    <dbReference type="NCBI Taxonomy" id="419475"/>
    <lineage>
        <taxon>Bacteria</taxon>
        <taxon>Pseudomonadati</taxon>
        <taxon>Pseudomonadota</taxon>
        <taxon>Alphaproteobacteria</taxon>
        <taxon>Hyphomicrobiales</taxon>
        <taxon>Brucellaceae</taxon>
        <taxon>Brucella/Ochrobactrum group</taxon>
        <taxon>Brucella</taxon>
    </lineage>
</organism>